<comment type="caution">
    <text evidence="1">The sequence shown here is derived from an EMBL/GenBank/DDBJ whole genome shotgun (WGS) entry which is preliminary data.</text>
</comment>
<reference evidence="1" key="1">
    <citation type="submission" date="2023-04" db="EMBL/GenBank/DDBJ databases">
        <title>Candida boidinii NBRC 1967.</title>
        <authorList>
            <person name="Ichikawa N."/>
            <person name="Sato H."/>
            <person name="Tonouchi N."/>
        </authorList>
    </citation>
    <scope>NUCLEOTIDE SEQUENCE</scope>
    <source>
        <strain evidence="1">NBRC 1967</strain>
    </source>
</reference>
<dbReference type="Proteomes" id="UP001165101">
    <property type="component" value="Unassembled WGS sequence"/>
</dbReference>
<dbReference type="EMBL" id="BSXV01002156">
    <property type="protein sequence ID" value="GME95024.1"/>
    <property type="molecule type" value="Genomic_DNA"/>
</dbReference>
<evidence type="ECO:0000313" key="2">
    <source>
        <dbReference type="Proteomes" id="UP001165101"/>
    </source>
</evidence>
<proteinExistence type="predicted"/>
<sequence>MSETLSYKKPSNKTATQVPTSPIANKTPATQSESKLPLENSKGGERSQSSTGVGSSSSRRKALKDFYKLQELQKQELAQVGKEGSDIQESAQRAKIKQASEPKEINTPPKVLSLDNIDEFLAETDFIKLVEIENEITDALNSNQSEIKSIIYNNYYELIKINDVLKNLINKNSNSISVVKNAGKEEFFDDNDDENDIKIGEDESSESVIDSLNNIKKNIQSLKSVDMSILTKSDLHSDKETEKIKMTKQIDDLVLSKKLPKSTVEKVEQILPELKGESIILQMNEIKEKGYR</sequence>
<protein>
    <submittedName>
        <fullName evidence="1">Unnamed protein product</fullName>
    </submittedName>
</protein>
<gene>
    <name evidence="1" type="ORF">Cboi01_000374600</name>
</gene>
<evidence type="ECO:0000313" key="1">
    <source>
        <dbReference type="EMBL" id="GME95024.1"/>
    </source>
</evidence>
<keyword evidence="2" id="KW-1185">Reference proteome</keyword>
<accession>A0ACB5TUL6</accession>
<name>A0ACB5TUL6_CANBO</name>
<organism evidence="1 2">
    <name type="scientific">Candida boidinii</name>
    <name type="common">Yeast</name>
    <dbReference type="NCBI Taxonomy" id="5477"/>
    <lineage>
        <taxon>Eukaryota</taxon>
        <taxon>Fungi</taxon>
        <taxon>Dikarya</taxon>
        <taxon>Ascomycota</taxon>
        <taxon>Saccharomycotina</taxon>
        <taxon>Pichiomycetes</taxon>
        <taxon>Pichiales</taxon>
        <taxon>Pichiaceae</taxon>
        <taxon>Ogataea</taxon>
        <taxon>Ogataea/Candida clade</taxon>
    </lineage>
</organism>